<sequence length="86" mass="10182">MQVLSWYRISCLCPLLKHWVASFLWSQSPRSIVGTSTLYLQSFYFWSCALPAFAQEWLWQVSMTHGLTPSTDYEKIFPWPVEYLIL</sequence>
<accession>A0A8S0TKM5</accession>
<name>A0A8S0TKM5_OLEEU</name>
<dbReference type="AlphaFoldDB" id="A0A8S0TKM5"/>
<dbReference type="Gramene" id="OE9A052552T1">
    <property type="protein sequence ID" value="OE9A052552C1"/>
    <property type="gene ID" value="OE9A052552"/>
</dbReference>
<proteinExistence type="predicted"/>
<dbReference type="EMBL" id="CACTIH010007244">
    <property type="protein sequence ID" value="CAA3005361.1"/>
    <property type="molecule type" value="Genomic_DNA"/>
</dbReference>
<reference evidence="1 2" key="1">
    <citation type="submission" date="2019-12" db="EMBL/GenBank/DDBJ databases">
        <authorList>
            <person name="Alioto T."/>
            <person name="Alioto T."/>
            <person name="Gomez Garrido J."/>
        </authorList>
    </citation>
    <scope>NUCLEOTIDE SEQUENCE [LARGE SCALE GENOMIC DNA]</scope>
</reference>
<keyword evidence="2" id="KW-1185">Reference proteome</keyword>
<comment type="caution">
    <text evidence="1">The sequence shown here is derived from an EMBL/GenBank/DDBJ whole genome shotgun (WGS) entry which is preliminary data.</text>
</comment>
<evidence type="ECO:0000313" key="1">
    <source>
        <dbReference type="EMBL" id="CAA3005361.1"/>
    </source>
</evidence>
<gene>
    <name evidence="1" type="ORF">OLEA9_A052552</name>
</gene>
<evidence type="ECO:0000313" key="2">
    <source>
        <dbReference type="Proteomes" id="UP000594638"/>
    </source>
</evidence>
<dbReference type="Proteomes" id="UP000594638">
    <property type="component" value="Unassembled WGS sequence"/>
</dbReference>
<protein>
    <submittedName>
        <fullName evidence="1">Uncharacterized protein</fullName>
    </submittedName>
</protein>
<organism evidence="1 2">
    <name type="scientific">Olea europaea subsp. europaea</name>
    <dbReference type="NCBI Taxonomy" id="158383"/>
    <lineage>
        <taxon>Eukaryota</taxon>
        <taxon>Viridiplantae</taxon>
        <taxon>Streptophyta</taxon>
        <taxon>Embryophyta</taxon>
        <taxon>Tracheophyta</taxon>
        <taxon>Spermatophyta</taxon>
        <taxon>Magnoliopsida</taxon>
        <taxon>eudicotyledons</taxon>
        <taxon>Gunneridae</taxon>
        <taxon>Pentapetalae</taxon>
        <taxon>asterids</taxon>
        <taxon>lamiids</taxon>
        <taxon>Lamiales</taxon>
        <taxon>Oleaceae</taxon>
        <taxon>Oleeae</taxon>
        <taxon>Olea</taxon>
    </lineage>
</organism>